<dbReference type="PROSITE" id="PS52016">
    <property type="entry name" value="TONB_DEPENDENT_REC_3"/>
    <property type="match status" value="1"/>
</dbReference>
<evidence type="ECO:0000256" key="7">
    <source>
        <dbReference type="ARBA" id="ARBA00023237"/>
    </source>
</evidence>
<name>A0A2S9I8M1_9GAMM</name>
<evidence type="ECO:0000256" key="5">
    <source>
        <dbReference type="ARBA" id="ARBA00023077"/>
    </source>
</evidence>
<feature type="region of interest" description="Disordered" evidence="10">
    <location>
        <begin position="34"/>
        <end position="76"/>
    </location>
</feature>
<evidence type="ECO:0000256" key="9">
    <source>
        <dbReference type="RuleBase" id="RU003357"/>
    </source>
</evidence>
<dbReference type="GO" id="GO:0009279">
    <property type="term" value="C:cell outer membrane"/>
    <property type="evidence" value="ECO:0007669"/>
    <property type="project" value="UniProtKB-SubCell"/>
</dbReference>
<evidence type="ECO:0000259" key="12">
    <source>
        <dbReference type="Pfam" id="PF07715"/>
    </source>
</evidence>
<dbReference type="EMBL" id="PDET01000013">
    <property type="protein sequence ID" value="PRD14121.1"/>
    <property type="molecule type" value="Genomic_DNA"/>
</dbReference>
<dbReference type="InterPro" id="IPR012910">
    <property type="entry name" value="Plug_dom"/>
</dbReference>
<keyword evidence="14" id="KW-1185">Reference proteome</keyword>
<gene>
    <name evidence="13" type="ORF">CQW29_17675</name>
</gene>
<keyword evidence="4 8" id="KW-0812">Transmembrane</keyword>
<dbReference type="PANTHER" id="PTHR30069">
    <property type="entry name" value="TONB-DEPENDENT OUTER MEMBRANE RECEPTOR"/>
    <property type="match status" value="1"/>
</dbReference>
<reference evidence="13 14" key="1">
    <citation type="submission" date="2017-10" db="EMBL/GenBank/DDBJ databases">
        <title>Draft genome of two endophytic bacteria isolated from 'guarana' Paullinia cupana (Mart.) Ducke.</title>
        <authorList>
            <person name="Siqueira K.A."/>
            <person name="Liotti R.G."/>
            <person name="Mendes T.A."/>
            <person name="Soares M.A."/>
        </authorList>
    </citation>
    <scope>NUCLEOTIDE SEQUENCE [LARGE SCALE GENOMIC DNA]</scope>
    <source>
        <strain evidence="13 14">342</strain>
    </source>
</reference>
<feature type="domain" description="TonB-dependent receptor plug" evidence="12">
    <location>
        <begin position="77"/>
        <end position="175"/>
    </location>
</feature>
<dbReference type="InterPro" id="IPR039426">
    <property type="entry name" value="TonB-dep_rcpt-like"/>
</dbReference>
<comment type="caution">
    <text evidence="13">The sequence shown here is derived from an EMBL/GenBank/DDBJ whole genome shotgun (WGS) entry which is preliminary data.</text>
</comment>
<dbReference type="PANTHER" id="PTHR30069:SF50">
    <property type="entry name" value="TONB-DEPENDENT RECEPTOR HI_1217-RELATED"/>
    <property type="match status" value="1"/>
</dbReference>
<comment type="similarity">
    <text evidence="8 9">Belongs to the TonB-dependent receptor family.</text>
</comment>
<evidence type="ECO:0000256" key="2">
    <source>
        <dbReference type="ARBA" id="ARBA00022448"/>
    </source>
</evidence>
<evidence type="ECO:0000256" key="8">
    <source>
        <dbReference type="PROSITE-ProRule" id="PRU01360"/>
    </source>
</evidence>
<keyword evidence="2 8" id="KW-0813">Transport</keyword>
<sequence length="930" mass="102418">MTRDRKEAKDGGTLTKITFLTLISLSGGQALAQQTTADSSAESPAKLATSAPADTLTVTESAPAPLPPKSGINAGASRKDIERRNASHLSDIVDQISGTSMNSLYARPDVSIGIQGVAGFGRVSQQLEGVSQNFTAFTKDIGQTGSIYVEPLFLQSIDVSRGVNTSTSTLGSLGGSVNFRYLDMDDVLRPGKNLGGLVRGSTGFSQYGNGQEPSGAAFLAGRDENWDVLLGVSRSKNDAYRIGSHFNQGAMLNGFHATNMQFSDDQNNTYYSAENCRYGSINGISGGYQDGLSNCMLTPQRLQWLQQAAKSGALKGTERKADSQMLRLRHFFNDEATQSLELFASASHSRYESDQQPNVKALNDGTEAEWGSSPWSVKNDLDSRMLSLKYQAAFTDLFNPSVQIYHEQQRRKQGWLGSAGSYAYNQDMHYNVDNKSNGIKLANSSHFSLPVVGDWRLDSGVEYRSEKKKVDAFTEEDALHKQYLSWGYDYPIPKWDNDSRTTTKSLALALSTDDNGPLQISAGVGYQRVDMTIYDPHYRSGNTSKAGTIASFGTLIDGYVGQGYDYNQAYDLAFQDLSAQTNDLKIDPEEGTTRWVTDNQKQHYNLKSGNLAVQYTLADTGLTPYASLGYSERAPTSSEMYVSGVWMRQAFLVNPDLKPEKNLSLQLGVNYHRPALFIASDEFTAGVGFYRNRIKNYIGYGPLWMRDDVIGESGGSTGQSVGNVNNLNAVIRQGFEFNLAYKQPLFYIRSNLTVPLRHDNKMCSANSPSGSYYHQSYNEAGDTIYTQGGDNGGSQCYSGWNWMETSLIEPVRGSITAAITPYHGKLELGTTLQYRGKQRASYWYVKDAQAGPYAEQNSQLPLPDGDGWLTANLWPKTIKVDLFANYQATEDLKLGVYLANLTDQMDGTPTSMGYNFYPGRTLTANMEYRF</sequence>
<evidence type="ECO:0000259" key="11">
    <source>
        <dbReference type="Pfam" id="PF00593"/>
    </source>
</evidence>
<keyword evidence="5 9" id="KW-0798">TonB box</keyword>
<protein>
    <submittedName>
        <fullName evidence="13">Uncharacterized protein</fullName>
    </submittedName>
</protein>
<dbReference type="Proteomes" id="UP000239181">
    <property type="component" value="Unassembled WGS sequence"/>
</dbReference>
<dbReference type="InterPro" id="IPR037066">
    <property type="entry name" value="Plug_dom_sf"/>
</dbReference>
<keyword evidence="3 8" id="KW-1134">Transmembrane beta strand</keyword>
<dbReference type="OrthoDB" id="6046653at2"/>
<accession>A0A2S9I8M1</accession>
<dbReference type="SUPFAM" id="SSF56935">
    <property type="entry name" value="Porins"/>
    <property type="match status" value="1"/>
</dbReference>
<evidence type="ECO:0000256" key="4">
    <source>
        <dbReference type="ARBA" id="ARBA00022692"/>
    </source>
</evidence>
<dbReference type="Gene3D" id="2.40.170.20">
    <property type="entry name" value="TonB-dependent receptor, beta-barrel domain"/>
    <property type="match status" value="1"/>
</dbReference>
<feature type="domain" description="TonB-dependent receptor-like beta-barrel" evidence="11">
    <location>
        <begin position="349"/>
        <end position="901"/>
    </location>
</feature>
<evidence type="ECO:0000256" key="6">
    <source>
        <dbReference type="ARBA" id="ARBA00023136"/>
    </source>
</evidence>
<dbReference type="InterPro" id="IPR036942">
    <property type="entry name" value="Beta-barrel_TonB_sf"/>
</dbReference>
<dbReference type="Pfam" id="PF00593">
    <property type="entry name" value="TonB_dep_Rec_b-barrel"/>
    <property type="match status" value="1"/>
</dbReference>
<proteinExistence type="inferred from homology"/>
<keyword evidence="7 8" id="KW-0998">Cell outer membrane</keyword>
<dbReference type="GO" id="GO:0044718">
    <property type="term" value="P:siderophore transmembrane transport"/>
    <property type="evidence" value="ECO:0007669"/>
    <property type="project" value="TreeGrafter"/>
</dbReference>
<dbReference type="RefSeq" id="WP_105594055.1">
    <property type="nucleotide sequence ID" value="NZ_PDET01000013.1"/>
</dbReference>
<evidence type="ECO:0000313" key="13">
    <source>
        <dbReference type="EMBL" id="PRD14121.1"/>
    </source>
</evidence>
<evidence type="ECO:0000256" key="1">
    <source>
        <dbReference type="ARBA" id="ARBA00004571"/>
    </source>
</evidence>
<evidence type="ECO:0000256" key="3">
    <source>
        <dbReference type="ARBA" id="ARBA00022452"/>
    </source>
</evidence>
<dbReference type="Gene3D" id="2.170.130.10">
    <property type="entry name" value="TonB-dependent receptor, plug domain"/>
    <property type="match status" value="1"/>
</dbReference>
<dbReference type="Pfam" id="PF07715">
    <property type="entry name" value="Plug"/>
    <property type="match status" value="1"/>
</dbReference>
<comment type="subcellular location">
    <subcellularLocation>
        <location evidence="1 8">Cell outer membrane</location>
        <topology evidence="1 8">Multi-pass membrane protein</topology>
    </subcellularLocation>
</comment>
<dbReference type="GO" id="GO:0015344">
    <property type="term" value="F:siderophore uptake transmembrane transporter activity"/>
    <property type="evidence" value="ECO:0007669"/>
    <property type="project" value="TreeGrafter"/>
</dbReference>
<evidence type="ECO:0000256" key="10">
    <source>
        <dbReference type="SAM" id="MobiDB-lite"/>
    </source>
</evidence>
<evidence type="ECO:0000313" key="14">
    <source>
        <dbReference type="Proteomes" id="UP000239181"/>
    </source>
</evidence>
<dbReference type="InterPro" id="IPR000531">
    <property type="entry name" value="Beta-barrel_TonB"/>
</dbReference>
<dbReference type="AlphaFoldDB" id="A0A2S9I8M1"/>
<organism evidence="13 14">
    <name type="scientific">Pantoea coffeiphila</name>
    <dbReference type="NCBI Taxonomy" id="1465635"/>
    <lineage>
        <taxon>Bacteria</taxon>
        <taxon>Pseudomonadati</taxon>
        <taxon>Pseudomonadota</taxon>
        <taxon>Gammaproteobacteria</taxon>
        <taxon>Enterobacterales</taxon>
        <taxon>Erwiniaceae</taxon>
        <taxon>Pantoea</taxon>
    </lineage>
</organism>
<keyword evidence="6 8" id="KW-0472">Membrane</keyword>